<accession>A0A1B7P5N5</accession>
<protein>
    <submittedName>
        <fullName evidence="2">Uncharacterized protein</fullName>
    </submittedName>
</protein>
<feature type="region of interest" description="Disordered" evidence="1">
    <location>
        <begin position="1"/>
        <end position="26"/>
    </location>
</feature>
<comment type="caution">
    <text evidence="2">The sequence shown here is derived from an EMBL/GenBank/DDBJ whole genome shotgun (WGS) entry which is preliminary data.</text>
</comment>
<name>A0A1B7P5N5_9EURO</name>
<dbReference type="OrthoDB" id="4185635at2759"/>
<feature type="compositionally biased region" description="Basic and acidic residues" evidence="1">
    <location>
        <begin position="101"/>
        <end position="112"/>
    </location>
</feature>
<feature type="region of interest" description="Disordered" evidence="1">
    <location>
        <begin position="150"/>
        <end position="176"/>
    </location>
</feature>
<dbReference type="AlphaFoldDB" id="A0A1B7P5N5"/>
<reference evidence="2 3" key="1">
    <citation type="submission" date="2015-07" db="EMBL/GenBank/DDBJ databases">
        <title>Emmonsia species relationships and genome sequence.</title>
        <authorList>
            <person name="Cuomo C.A."/>
            <person name="Schwartz I.S."/>
            <person name="Kenyon C."/>
            <person name="de Hoog G.S."/>
            <person name="Govender N.P."/>
            <person name="Botha A."/>
            <person name="Moreno L."/>
            <person name="de Vries M."/>
            <person name="Munoz J.F."/>
            <person name="Stielow J.B."/>
        </authorList>
    </citation>
    <scope>NUCLEOTIDE SEQUENCE [LARGE SCALE GENOMIC DNA]</scope>
    <source>
        <strain evidence="2 3">CBS 136260</strain>
    </source>
</reference>
<dbReference type="Proteomes" id="UP000091918">
    <property type="component" value="Unassembled WGS sequence"/>
</dbReference>
<dbReference type="EMBL" id="LGUA01000084">
    <property type="protein sequence ID" value="OAX84344.1"/>
    <property type="molecule type" value="Genomic_DNA"/>
</dbReference>
<feature type="compositionally biased region" description="Basic and acidic residues" evidence="1">
    <location>
        <begin position="9"/>
        <end position="26"/>
    </location>
</feature>
<evidence type="ECO:0000313" key="3">
    <source>
        <dbReference type="Proteomes" id="UP000091918"/>
    </source>
</evidence>
<gene>
    <name evidence="2" type="ORF">ACJ72_01287</name>
</gene>
<dbReference type="STRING" id="1658172.A0A1B7P5N5"/>
<evidence type="ECO:0000256" key="1">
    <source>
        <dbReference type="SAM" id="MobiDB-lite"/>
    </source>
</evidence>
<feature type="region of interest" description="Disordered" evidence="1">
    <location>
        <begin position="86"/>
        <end position="115"/>
    </location>
</feature>
<feature type="compositionally biased region" description="Basic and acidic residues" evidence="1">
    <location>
        <begin position="164"/>
        <end position="176"/>
    </location>
</feature>
<sequence>MTITALSKTENDRTPRTSKRDNRSRVQEWPQLVGLSELDLKTEQLQPLHWLAHPFPVELKATLETTPPDIATIIRQSLAVDVYKKRAVSSDDGPSDAPQAGDRRSLMSDSQHRVRNSLTSHLSRLSLLNHSDGSRSPSKLSGDTGSIKGHLGWIAGKTSHPTRGLRDRLRERNTFK</sequence>
<evidence type="ECO:0000313" key="2">
    <source>
        <dbReference type="EMBL" id="OAX84344.1"/>
    </source>
</evidence>
<organism evidence="2 3">
    <name type="scientific">Emergomyces africanus</name>
    <dbReference type="NCBI Taxonomy" id="1955775"/>
    <lineage>
        <taxon>Eukaryota</taxon>
        <taxon>Fungi</taxon>
        <taxon>Dikarya</taxon>
        <taxon>Ascomycota</taxon>
        <taxon>Pezizomycotina</taxon>
        <taxon>Eurotiomycetes</taxon>
        <taxon>Eurotiomycetidae</taxon>
        <taxon>Onygenales</taxon>
        <taxon>Ajellomycetaceae</taxon>
        <taxon>Emergomyces</taxon>
    </lineage>
</organism>
<keyword evidence="3" id="KW-1185">Reference proteome</keyword>
<proteinExistence type="predicted"/>